<dbReference type="AlphaFoldDB" id="A0A0C9W0T4"/>
<dbReference type="Proteomes" id="UP000054279">
    <property type="component" value="Unassembled WGS sequence"/>
</dbReference>
<evidence type="ECO:0000313" key="1">
    <source>
        <dbReference type="EMBL" id="KIJ44516.1"/>
    </source>
</evidence>
<name>A0A0C9W0T4_SPHS4</name>
<sequence length="235" mass="25666">MAASLFTRTLIILNDLDAPATLLFTFDDQPSDISGMGTVYSQFFPTVFRTIPFPAGPQPALTSCLGLGQHSAELSYSSQLAFTSPQIEEGVVIQAATFEPIAPGYQTTLTVKDDIVDFSPPISNSSSRGDVIQALNSTGGKVAIGVGFMDVQGRRAKTALVWESVSSNSTVIAKFVPKLRAYVAPDHRVNEILRSRPATATIWEMDLNNLKRVSTWVFKRKQPSGEYFLEELLMI</sequence>
<dbReference type="HOGENOM" id="CLU_103053_0_0_1"/>
<reference evidence="1 2" key="1">
    <citation type="submission" date="2014-06" db="EMBL/GenBank/DDBJ databases">
        <title>Evolutionary Origins and Diversification of the Mycorrhizal Mutualists.</title>
        <authorList>
            <consortium name="DOE Joint Genome Institute"/>
            <consortium name="Mycorrhizal Genomics Consortium"/>
            <person name="Kohler A."/>
            <person name="Kuo A."/>
            <person name="Nagy L.G."/>
            <person name="Floudas D."/>
            <person name="Copeland A."/>
            <person name="Barry K.W."/>
            <person name="Cichocki N."/>
            <person name="Veneault-Fourrey C."/>
            <person name="LaButti K."/>
            <person name="Lindquist E.A."/>
            <person name="Lipzen A."/>
            <person name="Lundell T."/>
            <person name="Morin E."/>
            <person name="Murat C."/>
            <person name="Riley R."/>
            <person name="Ohm R."/>
            <person name="Sun H."/>
            <person name="Tunlid A."/>
            <person name="Henrissat B."/>
            <person name="Grigoriev I.V."/>
            <person name="Hibbett D.S."/>
            <person name="Martin F."/>
        </authorList>
    </citation>
    <scope>NUCLEOTIDE SEQUENCE [LARGE SCALE GENOMIC DNA]</scope>
    <source>
        <strain evidence="1 2">SS14</strain>
    </source>
</reference>
<gene>
    <name evidence="1" type="ORF">M422DRAFT_47269</name>
</gene>
<dbReference type="OrthoDB" id="3165318at2759"/>
<proteinExistence type="predicted"/>
<evidence type="ECO:0000313" key="2">
    <source>
        <dbReference type="Proteomes" id="UP000054279"/>
    </source>
</evidence>
<keyword evidence="2" id="KW-1185">Reference proteome</keyword>
<protein>
    <submittedName>
        <fullName evidence="1">Uncharacterized protein</fullName>
    </submittedName>
</protein>
<accession>A0A0C9W0T4</accession>
<organism evidence="1 2">
    <name type="scientific">Sphaerobolus stellatus (strain SS14)</name>
    <dbReference type="NCBI Taxonomy" id="990650"/>
    <lineage>
        <taxon>Eukaryota</taxon>
        <taxon>Fungi</taxon>
        <taxon>Dikarya</taxon>
        <taxon>Basidiomycota</taxon>
        <taxon>Agaricomycotina</taxon>
        <taxon>Agaricomycetes</taxon>
        <taxon>Phallomycetidae</taxon>
        <taxon>Geastrales</taxon>
        <taxon>Sphaerobolaceae</taxon>
        <taxon>Sphaerobolus</taxon>
    </lineage>
</organism>
<dbReference type="EMBL" id="KN837117">
    <property type="protein sequence ID" value="KIJ44516.1"/>
    <property type="molecule type" value="Genomic_DNA"/>
</dbReference>